<gene>
    <name evidence="2" type="ordered locus">CJA_0108</name>
</gene>
<dbReference type="eggNOG" id="COG0236">
    <property type="taxonomic scope" value="Bacteria"/>
</dbReference>
<feature type="domain" description="Carrier" evidence="1">
    <location>
        <begin position="33"/>
        <end position="108"/>
    </location>
</feature>
<dbReference type="InterPro" id="IPR036736">
    <property type="entry name" value="ACP-like_sf"/>
</dbReference>
<evidence type="ECO:0000313" key="3">
    <source>
        <dbReference type="Proteomes" id="UP000001036"/>
    </source>
</evidence>
<dbReference type="Proteomes" id="UP000001036">
    <property type="component" value="Chromosome"/>
</dbReference>
<evidence type="ECO:0000259" key="1">
    <source>
        <dbReference type="PROSITE" id="PS50075"/>
    </source>
</evidence>
<dbReference type="STRING" id="498211.CJA_0108"/>
<dbReference type="HOGENOM" id="CLU_108696_5_4_6"/>
<accession>B3PFJ2</accession>
<protein>
    <submittedName>
        <fullName evidence="2">Acyl carrier protein</fullName>
    </submittedName>
</protein>
<dbReference type="Gene3D" id="1.10.1200.10">
    <property type="entry name" value="ACP-like"/>
    <property type="match status" value="1"/>
</dbReference>
<dbReference type="PROSITE" id="PS50075">
    <property type="entry name" value="CARRIER"/>
    <property type="match status" value="1"/>
</dbReference>
<dbReference type="EMBL" id="CP000934">
    <property type="protein sequence ID" value="ACE83358.1"/>
    <property type="molecule type" value="Genomic_DNA"/>
</dbReference>
<proteinExistence type="predicted"/>
<dbReference type="SUPFAM" id="SSF47336">
    <property type="entry name" value="ACP-like"/>
    <property type="match status" value="1"/>
</dbReference>
<dbReference type="Pfam" id="PF00550">
    <property type="entry name" value="PP-binding"/>
    <property type="match status" value="1"/>
</dbReference>
<sequence>MEGEQTWRVCRLCLYQQRVKRKIPMEIPMYTKEKIYGFLQETLVSLFEIDASAITPEANLYEDLDIDSIDAVDLTVKLKEFTGRRIQPSDFKQVRTVQDVVDAVYDLLNRPEEIDGLASAGQD</sequence>
<reference evidence="2 3" key="1">
    <citation type="journal article" date="2008" name="J. Bacteriol.">
        <title>Insights into plant cell wall degradation from the genome sequence of the soil bacterium Cellvibrio japonicus.</title>
        <authorList>
            <person name="Deboy R.T."/>
            <person name="Mongodin E.F."/>
            <person name="Fouts D.E."/>
            <person name="Tailford L.E."/>
            <person name="Khouri H."/>
            <person name="Emerson J.B."/>
            <person name="Mohamoud Y."/>
            <person name="Watkins K."/>
            <person name="Henrissat B."/>
            <person name="Gilbert H.J."/>
            <person name="Nelson K.E."/>
        </authorList>
    </citation>
    <scope>NUCLEOTIDE SEQUENCE [LARGE SCALE GENOMIC DNA]</scope>
    <source>
        <strain evidence="2 3">Ueda107</strain>
    </source>
</reference>
<evidence type="ECO:0000313" key="2">
    <source>
        <dbReference type="EMBL" id="ACE83358.1"/>
    </source>
</evidence>
<dbReference type="NCBIfam" id="NF003757">
    <property type="entry name" value="PRK05350.1"/>
    <property type="match status" value="1"/>
</dbReference>
<keyword evidence="3" id="KW-1185">Reference proteome</keyword>
<dbReference type="AlphaFoldDB" id="B3PFJ2"/>
<dbReference type="KEGG" id="cja:CJA_0108"/>
<name>B3PFJ2_CELJU</name>
<organism evidence="2 3">
    <name type="scientific">Cellvibrio japonicus (strain Ueda107)</name>
    <name type="common">Pseudomonas fluorescens subsp. cellulosa</name>
    <dbReference type="NCBI Taxonomy" id="498211"/>
    <lineage>
        <taxon>Bacteria</taxon>
        <taxon>Pseudomonadati</taxon>
        <taxon>Pseudomonadota</taxon>
        <taxon>Gammaproteobacteria</taxon>
        <taxon>Cellvibrionales</taxon>
        <taxon>Cellvibrionaceae</taxon>
        <taxon>Cellvibrio</taxon>
    </lineage>
</organism>
<dbReference type="InterPro" id="IPR009081">
    <property type="entry name" value="PP-bd_ACP"/>
</dbReference>